<evidence type="ECO:0000313" key="2">
    <source>
        <dbReference type="Proteomes" id="UP000037397"/>
    </source>
</evidence>
<accession>A0A0L6CHD4</accession>
<reference evidence="2" key="1">
    <citation type="submission" date="2015-03" db="EMBL/GenBank/DDBJ databases">
        <title>Luteipulveratus halotolerans sp. nov., a novel actinobacterium (Dermacoccaceae) from Sarawak, Malaysia.</title>
        <authorList>
            <person name="Juboi H."/>
            <person name="Basik A."/>
            <person name="Shamsul S.S."/>
            <person name="Arnold P."/>
            <person name="Schmitt E.K."/>
            <person name="Sanglier J.-J."/>
            <person name="Yeo T."/>
        </authorList>
    </citation>
    <scope>NUCLEOTIDE SEQUENCE [LARGE SCALE GENOMIC DNA]</scope>
    <source>
        <strain evidence="2">C296001</strain>
    </source>
</reference>
<evidence type="ECO:0000313" key="1">
    <source>
        <dbReference type="EMBL" id="KNX36980.1"/>
    </source>
</evidence>
<comment type="caution">
    <text evidence="1">The sequence shown here is derived from an EMBL/GenBank/DDBJ whole genome shotgun (WGS) entry which is preliminary data.</text>
</comment>
<dbReference type="EMBL" id="LAIR01000002">
    <property type="protein sequence ID" value="KNX36980.1"/>
    <property type="molecule type" value="Genomic_DNA"/>
</dbReference>
<evidence type="ECO:0008006" key="3">
    <source>
        <dbReference type="Google" id="ProtNLM"/>
    </source>
</evidence>
<proteinExistence type="predicted"/>
<gene>
    <name evidence="1" type="ORF">VV01_07165</name>
</gene>
<sequence length="219" mass="23409">MTDDLDVLLRALADDLGDPTGWGAPVEFGDSLALCALNSAYSLRATSVSVQRVLARYRAVRPSAETDSGPDLVKAMDDAGGPEAFARDVLRNTTVLPGTSRLRTVGIHEGLSRLAALASPVRTAEQLRAAAKDPAASQAWQSVLGLGQLAWSYLLMNAGVGTETKPDVMVTRYLSRRLGAAHLSREQTHELLTKAAASLGVEPRALDRAIWQYESPSSR</sequence>
<keyword evidence="2" id="KW-1185">Reference proteome</keyword>
<name>A0A0L6CHD4_9MICO</name>
<dbReference type="RefSeq" id="WP_050669291.1">
    <property type="nucleotide sequence ID" value="NZ_LAIR01000002.1"/>
</dbReference>
<dbReference type="AlphaFoldDB" id="A0A0L6CHD4"/>
<organism evidence="1 2">
    <name type="scientific">Luteipulveratus halotolerans</name>
    <dbReference type="NCBI Taxonomy" id="1631356"/>
    <lineage>
        <taxon>Bacteria</taxon>
        <taxon>Bacillati</taxon>
        <taxon>Actinomycetota</taxon>
        <taxon>Actinomycetes</taxon>
        <taxon>Micrococcales</taxon>
        <taxon>Dermacoccaceae</taxon>
        <taxon>Luteipulveratus</taxon>
    </lineage>
</organism>
<protein>
    <recommendedName>
        <fullName evidence="3">Heme peroxidase</fullName>
    </recommendedName>
</protein>
<dbReference type="Proteomes" id="UP000037397">
    <property type="component" value="Unassembled WGS sequence"/>
</dbReference>